<dbReference type="EMBL" id="FMSV02000203">
    <property type="protein sequence ID" value="SEH05345.1"/>
    <property type="molecule type" value="Genomic_DNA"/>
</dbReference>
<dbReference type="AlphaFoldDB" id="A0A1H6F8N2"/>
<sequence length="189" mass="20084">MSIVATATINFAGADDDDKDDTHAEVKVGTMIERDGGASYFKSKSSFKAGDVPVLLLWLSPNLTISRTITTQGTLAPAGGYAEEEEDFLNFTVTAEDAAESEEPKFNEVSLSRPSANGSPVLTAYGGEDVGSIVMQPNQKTLRADNPGIAVYSAQYYSAAKKYKLEGVPAIVNGKTDFGVNCVFVAKLK</sequence>
<reference evidence="1 2" key="1">
    <citation type="submission" date="2016-10" db="EMBL/GenBank/DDBJ databases">
        <authorList>
            <person name="de Groot N.N."/>
        </authorList>
    </citation>
    <scope>NUCLEOTIDE SEQUENCE [LARGE SCALE GENOMIC DNA]</scope>
    <source>
        <strain evidence="1">MBHS1</strain>
    </source>
</reference>
<evidence type="ECO:0000313" key="2">
    <source>
        <dbReference type="Proteomes" id="UP000236724"/>
    </source>
</evidence>
<accession>A0A1H6F8N2</accession>
<dbReference type="RefSeq" id="WP_103919294.1">
    <property type="nucleotide sequence ID" value="NZ_FMSV02000203.1"/>
</dbReference>
<organism evidence="1 2">
    <name type="scientific">Candidatus Venteria ishoeyi</name>
    <dbReference type="NCBI Taxonomy" id="1899563"/>
    <lineage>
        <taxon>Bacteria</taxon>
        <taxon>Pseudomonadati</taxon>
        <taxon>Pseudomonadota</taxon>
        <taxon>Gammaproteobacteria</taxon>
        <taxon>Thiotrichales</taxon>
        <taxon>Thiotrichaceae</taxon>
        <taxon>Venteria</taxon>
    </lineage>
</organism>
<name>A0A1H6F8N2_9GAMM</name>
<proteinExistence type="predicted"/>
<dbReference type="Proteomes" id="UP000236724">
    <property type="component" value="Unassembled WGS sequence"/>
</dbReference>
<evidence type="ECO:0000313" key="1">
    <source>
        <dbReference type="EMBL" id="SEH05345.1"/>
    </source>
</evidence>
<keyword evidence="2" id="KW-1185">Reference proteome</keyword>
<protein>
    <submittedName>
        <fullName evidence="1">Uncharacterized protein</fullName>
    </submittedName>
</protein>
<gene>
    <name evidence="1" type="ORF">MBHS_01198</name>
</gene>